<dbReference type="InterPro" id="IPR007177">
    <property type="entry name" value="Tsr3_C"/>
</dbReference>
<protein>
    <recommendedName>
        <fullName evidence="6">18S rRNA aminocarboxypropyltransferase</fullName>
        <ecNumber evidence="6">2.5.1.157</ecNumber>
    </recommendedName>
</protein>
<evidence type="ECO:0000313" key="10">
    <source>
        <dbReference type="EMBL" id="KAI1705356.1"/>
    </source>
</evidence>
<sequence>MGGKRAEFYKENQNRPSKSKEFPGSEESSSSDEESSKAAKVSMPCRLAMFDFNQCDPKRCSGRKLQRLGILSTLKLGTKFPGLILSPTGTATLSMADKDLILSSGLAVVDCSWNQVEKTPLQRIKATEHRLLPYLIAANPVNYGRPCKLTCAEALGAALYIIDEIDSATALMGKFKWGQNFLDLNSEALELYRNCKDSKEIIQKQGEYIEKIDREAREERMKPMDLPPMSSSEEDEESEAGVEEVREKLENV</sequence>
<dbReference type="InterPro" id="IPR022968">
    <property type="entry name" value="Tsr3-like"/>
</dbReference>
<evidence type="ECO:0000256" key="3">
    <source>
        <dbReference type="ARBA" id="ARBA00022552"/>
    </source>
</evidence>
<dbReference type="GO" id="GO:0000455">
    <property type="term" value="P:enzyme-directed rRNA pseudouridine synthesis"/>
    <property type="evidence" value="ECO:0007669"/>
    <property type="project" value="UniProtKB-UniRule"/>
</dbReference>
<feature type="binding site" evidence="6">
    <location>
        <position position="61"/>
    </location>
    <ligand>
        <name>S-adenosyl-L-methionine</name>
        <dbReference type="ChEBI" id="CHEBI:59789"/>
    </ligand>
</feature>
<comment type="function">
    <text evidence="6">Aminocarboxypropyltransferase that catalyzes the aminocarboxypropyl transfer on pseudouridine in 18S rRNA. It constitutes the last step in biosynthesis of the hypermodified N1-methyl-N3-(3-amino-3-carboxypropyl) pseudouridine (m1acp3-Psi).</text>
</comment>
<evidence type="ECO:0000256" key="5">
    <source>
        <dbReference type="ARBA" id="ARBA00022691"/>
    </source>
</evidence>
<dbReference type="GO" id="GO:0106388">
    <property type="term" value="F:rRNA small subunit aminocarboxypropyltransferase activity"/>
    <property type="evidence" value="ECO:0007669"/>
    <property type="project" value="UniProtKB-EC"/>
</dbReference>
<keyword evidence="5 6" id="KW-0949">S-adenosyl-L-methionine</keyword>
<name>A0AAD4MT71_9BILA</name>
<reference evidence="10" key="1">
    <citation type="submission" date="2022-01" db="EMBL/GenBank/DDBJ databases">
        <title>Genome Sequence Resource for Two Populations of Ditylenchus destructor, the Migratory Endoparasitic Phytonematode.</title>
        <authorList>
            <person name="Zhang H."/>
            <person name="Lin R."/>
            <person name="Xie B."/>
        </authorList>
    </citation>
    <scope>NUCLEOTIDE SEQUENCE</scope>
    <source>
        <strain evidence="10">BazhouSP</strain>
    </source>
</reference>
<feature type="binding site" evidence="6">
    <location>
        <position position="132"/>
    </location>
    <ligand>
        <name>S-adenosyl-L-methionine</name>
        <dbReference type="ChEBI" id="CHEBI:59789"/>
    </ligand>
</feature>
<evidence type="ECO:0000256" key="6">
    <source>
        <dbReference type="HAMAP-Rule" id="MF_03146"/>
    </source>
</evidence>
<evidence type="ECO:0000259" key="8">
    <source>
        <dbReference type="Pfam" id="PF04034"/>
    </source>
</evidence>
<dbReference type="Pfam" id="PF04034">
    <property type="entry name" value="Ribo_biogen_C"/>
    <property type="match status" value="1"/>
</dbReference>
<evidence type="ECO:0000256" key="4">
    <source>
        <dbReference type="ARBA" id="ARBA00022679"/>
    </source>
</evidence>
<dbReference type="Pfam" id="PF04068">
    <property type="entry name" value="Fer4_RLI"/>
    <property type="match status" value="1"/>
</dbReference>
<feature type="domain" description="16S/18S rRNA aminocarboxypropyltransferase Tsr3 C-terminal" evidence="8">
    <location>
        <begin position="83"/>
        <end position="209"/>
    </location>
</feature>
<dbReference type="HAMAP" id="MF_01116">
    <property type="entry name" value="TSR3"/>
    <property type="match status" value="1"/>
</dbReference>
<comment type="caution">
    <text evidence="10">The sequence shown here is derived from an EMBL/GenBank/DDBJ whole genome shotgun (WGS) entry which is preliminary data.</text>
</comment>
<comment type="caution">
    <text evidence="6">Lacks conserved residue(s) required for the propagation of feature annotation.</text>
</comment>
<dbReference type="EMBL" id="JAKKPZ010000057">
    <property type="protein sequence ID" value="KAI1705356.1"/>
    <property type="molecule type" value="Genomic_DNA"/>
</dbReference>
<dbReference type="InterPro" id="IPR007209">
    <property type="entry name" value="RNaseL-inhib-like_metal-bd_dom"/>
</dbReference>
<dbReference type="AlphaFoldDB" id="A0AAD4MT71"/>
<feature type="compositionally biased region" description="Basic and acidic residues" evidence="7">
    <location>
        <begin position="1"/>
        <end position="23"/>
    </location>
</feature>
<feature type="compositionally biased region" description="Basic and acidic residues" evidence="7">
    <location>
        <begin position="213"/>
        <end position="223"/>
    </location>
</feature>
<organism evidence="10 11">
    <name type="scientific">Ditylenchus destructor</name>
    <dbReference type="NCBI Taxonomy" id="166010"/>
    <lineage>
        <taxon>Eukaryota</taxon>
        <taxon>Metazoa</taxon>
        <taxon>Ecdysozoa</taxon>
        <taxon>Nematoda</taxon>
        <taxon>Chromadorea</taxon>
        <taxon>Rhabditida</taxon>
        <taxon>Tylenchina</taxon>
        <taxon>Tylenchomorpha</taxon>
        <taxon>Sphaerularioidea</taxon>
        <taxon>Anguinidae</taxon>
        <taxon>Anguininae</taxon>
        <taxon>Ditylenchus</taxon>
    </lineage>
</organism>
<evidence type="ECO:0000256" key="1">
    <source>
        <dbReference type="ARBA" id="ARBA00022490"/>
    </source>
</evidence>
<keyword evidence="1" id="KW-0963">Cytoplasm</keyword>
<dbReference type="NCBIfam" id="NF002621">
    <property type="entry name" value="PRK02287.1"/>
    <property type="match status" value="1"/>
</dbReference>
<dbReference type="GO" id="GO:1904047">
    <property type="term" value="F:S-adenosyl-L-methionine binding"/>
    <property type="evidence" value="ECO:0007669"/>
    <property type="project" value="UniProtKB-UniRule"/>
</dbReference>
<dbReference type="GO" id="GO:0030490">
    <property type="term" value="P:maturation of SSU-rRNA"/>
    <property type="evidence" value="ECO:0007669"/>
    <property type="project" value="TreeGrafter"/>
</dbReference>
<keyword evidence="4 6" id="KW-0808">Transferase</keyword>
<feature type="binding site" evidence="6">
    <location>
        <position position="109"/>
    </location>
    <ligand>
        <name>S-adenosyl-L-methionine</name>
        <dbReference type="ChEBI" id="CHEBI:59789"/>
    </ligand>
</feature>
<evidence type="ECO:0000256" key="7">
    <source>
        <dbReference type="SAM" id="MobiDB-lite"/>
    </source>
</evidence>
<proteinExistence type="inferred from homology"/>
<feature type="compositionally biased region" description="Basic and acidic residues" evidence="7">
    <location>
        <begin position="243"/>
        <end position="252"/>
    </location>
</feature>
<gene>
    <name evidence="10" type="ORF">DdX_13671</name>
</gene>
<keyword evidence="3 6" id="KW-0698">rRNA processing</keyword>
<keyword evidence="2 6" id="KW-0690">Ribosome biogenesis</keyword>
<accession>A0AAD4MT71</accession>
<keyword evidence="11" id="KW-1185">Reference proteome</keyword>
<comment type="similarity">
    <text evidence="6">Belongs to the TDD superfamily. TSR3 family.</text>
</comment>
<feature type="domain" description="RNase L inhibitor RLI-like possible metal-binding" evidence="9">
    <location>
        <begin position="46"/>
        <end position="77"/>
    </location>
</feature>
<evidence type="ECO:0000259" key="9">
    <source>
        <dbReference type="Pfam" id="PF04068"/>
    </source>
</evidence>
<evidence type="ECO:0000313" key="11">
    <source>
        <dbReference type="Proteomes" id="UP001201812"/>
    </source>
</evidence>
<feature type="region of interest" description="Disordered" evidence="7">
    <location>
        <begin position="213"/>
        <end position="252"/>
    </location>
</feature>
<feature type="compositionally biased region" description="Acidic residues" evidence="7">
    <location>
        <begin position="232"/>
        <end position="242"/>
    </location>
</feature>
<dbReference type="EC" id="2.5.1.157" evidence="6"/>
<feature type="region of interest" description="Disordered" evidence="7">
    <location>
        <begin position="1"/>
        <end position="37"/>
    </location>
</feature>
<dbReference type="Proteomes" id="UP001201812">
    <property type="component" value="Unassembled WGS sequence"/>
</dbReference>
<evidence type="ECO:0000256" key="2">
    <source>
        <dbReference type="ARBA" id="ARBA00022517"/>
    </source>
</evidence>
<comment type="catalytic activity">
    <reaction evidence="6">
        <text>an N(1)-methylpseudouridine in rRNA + S-adenosyl-L-methionine = N(1)-methyl-N(3)-[(3S)-3-amino-3-carboxypropyl]pseudouridine in rRNA + S-methyl-5'-thioadenosine + H(+)</text>
        <dbReference type="Rhea" id="RHEA:63296"/>
        <dbReference type="Rhea" id="RHEA-COMP:11634"/>
        <dbReference type="Rhea" id="RHEA-COMP:16310"/>
        <dbReference type="ChEBI" id="CHEBI:15378"/>
        <dbReference type="ChEBI" id="CHEBI:17509"/>
        <dbReference type="ChEBI" id="CHEBI:59789"/>
        <dbReference type="ChEBI" id="CHEBI:74890"/>
        <dbReference type="ChEBI" id="CHEBI:146234"/>
        <dbReference type="EC" id="2.5.1.157"/>
    </reaction>
</comment>
<dbReference type="PANTHER" id="PTHR20426:SF0">
    <property type="entry name" value="18S RRNA AMINOCARBOXYPROPYLTRANSFERASE"/>
    <property type="match status" value="1"/>
</dbReference>
<dbReference type="PANTHER" id="PTHR20426">
    <property type="entry name" value="RIBOSOME BIOGENESIS PROTEIN TSR3 HOMOLOG"/>
    <property type="match status" value="1"/>
</dbReference>